<evidence type="ECO:0000313" key="7">
    <source>
        <dbReference type="EMBL" id="URE29700.1"/>
    </source>
</evidence>
<dbReference type="PANTHER" id="PTHR33077:SF60">
    <property type="entry name" value="TIFY DOMAIN-CONTAINING PROTEIN"/>
    <property type="match status" value="1"/>
</dbReference>
<dbReference type="Proteomes" id="UP001055439">
    <property type="component" value="Chromosome 8"/>
</dbReference>
<sequence>MIDSSPAAIPLMSAPASVVAGTPADHGGVPPTSAGEIMPRSPLDKPLAELTERDIAQLTREDARRFLKSKGMRRPSWNKSQAIQQVISLKALLEGTPGCDDCPAGVGIFQKSSPPPAPVFPLQDSSPPSPKDGGGSQPPAKEPSPYRRRDPIPPSFSAGADPRPLPEIRCLFPRATAELPAGQMTIVYDGVVNVYDGLPMDQARAVLELAASAVSFDDVTGPVSPAFRPTSVLPELGPVSVPTVPSLAKTVLVAASGRVAHHAAGGLAEPRGTPPAEPGKTAERLWRVKFAAHRVMGRLPRGLGWKWERVIFSLVFDPEGQRRPLERTETGMEMGVASATSRKGSLQRYMEKRKDRFKAKKLLKGSTSSNMEMMYFSRKLKFPNLNELTTPNDTSFSALFQQPQSPGRCSSGENQVQREKFFIDLNGAVSLPLTTTYFENIWCKFRCMVKAQMKNQ</sequence>
<dbReference type="PANTHER" id="PTHR33077">
    <property type="entry name" value="PROTEIN TIFY 4A-RELATED-RELATED"/>
    <property type="match status" value="1"/>
</dbReference>
<dbReference type="GO" id="GO:0009611">
    <property type="term" value="P:response to wounding"/>
    <property type="evidence" value="ECO:0007669"/>
    <property type="project" value="UniProtKB-UniRule"/>
</dbReference>
<feature type="region of interest" description="Disordered" evidence="5">
    <location>
        <begin position="21"/>
        <end position="42"/>
    </location>
</feature>
<feature type="domain" description="Tify" evidence="6">
    <location>
        <begin position="177"/>
        <end position="212"/>
    </location>
</feature>
<evidence type="ECO:0000256" key="4">
    <source>
        <dbReference type="RuleBase" id="RU369065"/>
    </source>
</evidence>
<organism evidence="7 8">
    <name type="scientific">Musa troglodytarum</name>
    <name type="common">fe'i banana</name>
    <dbReference type="NCBI Taxonomy" id="320322"/>
    <lineage>
        <taxon>Eukaryota</taxon>
        <taxon>Viridiplantae</taxon>
        <taxon>Streptophyta</taxon>
        <taxon>Embryophyta</taxon>
        <taxon>Tracheophyta</taxon>
        <taxon>Spermatophyta</taxon>
        <taxon>Magnoliopsida</taxon>
        <taxon>Liliopsida</taxon>
        <taxon>Zingiberales</taxon>
        <taxon>Musaceae</taxon>
        <taxon>Musa</taxon>
    </lineage>
</organism>
<keyword evidence="2 4" id="KW-1184">Jasmonic acid signaling pathway</keyword>
<dbReference type="SMART" id="SM00979">
    <property type="entry name" value="TIFY"/>
    <property type="match status" value="1"/>
</dbReference>
<dbReference type="GO" id="GO:2000022">
    <property type="term" value="P:regulation of jasmonic acid mediated signaling pathway"/>
    <property type="evidence" value="ECO:0007669"/>
    <property type="project" value="UniProtKB-UniRule"/>
</dbReference>
<keyword evidence="8" id="KW-1185">Reference proteome</keyword>
<evidence type="ECO:0000256" key="3">
    <source>
        <dbReference type="ARBA" id="ARBA00022843"/>
    </source>
</evidence>
<dbReference type="GO" id="GO:0005634">
    <property type="term" value="C:nucleus"/>
    <property type="evidence" value="ECO:0007669"/>
    <property type="project" value="UniProtKB-SubCell"/>
</dbReference>
<evidence type="ECO:0000259" key="6">
    <source>
        <dbReference type="PROSITE" id="PS51320"/>
    </source>
</evidence>
<evidence type="ECO:0000256" key="2">
    <source>
        <dbReference type="ARBA" id="ARBA00022819"/>
    </source>
</evidence>
<evidence type="ECO:0000256" key="5">
    <source>
        <dbReference type="SAM" id="MobiDB-lite"/>
    </source>
</evidence>
<dbReference type="OrthoDB" id="1934352at2759"/>
<accession>A0A9E7HA74</accession>
<feature type="region of interest" description="Disordered" evidence="5">
    <location>
        <begin position="106"/>
        <end position="163"/>
    </location>
</feature>
<protein>
    <recommendedName>
        <fullName evidence="4">Protein TIFY</fullName>
    </recommendedName>
    <alternativeName>
        <fullName evidence="4">Jasmonate ZIM domain-containing protein</fullName>
    </alternativeName>
</protein>
<comment type="function">
    <text evidence="4">Repressor of jasmonate responses.</text>
</comment>
<evidence type="ECO:0000313" key="8">
    <source>
        <dbReference type="Proteomes" id="UP001055439"/>
    </source>
</evidence>
<dbReference type="AlphaFoldDB" id="A0A9E7HA74"/>
<evidence type="ECO:0000256" key="1">
    <source>
        <dbReference type="ARBA" id="ARBA00008614"/>
    </source>
</evidence>
<keyword evidence="3" id="KW-0832">Ubl conjugation</keyword>
<dbReference type="InterPro" id="IPR018467">
    <property type="entry name" value="CCT_CS"/>
</dbReference>
<reference evidence="7" key="1">
    <citation type="submission" date="2022-05" db="EMBL/GenBank/DDBJ databases">
        <title>The Musa troglodytarum L. genome provides insights into the mechanism of non-climacteric behaviour and enrichment of carotenoids.</title>
        <authorList>
            <person name="Wang J."/>
        </authorList>
    </citation>
    <scope>NUCLEOTIDE SEQUENCE</scope>
    <source>
        <tissue evidence="7">Leaf</tissue>
    </source>
</reference>
<dbReference type="InterPro" id="IPR040390">
    <property type="entry name" value="TIFY/JAZ"/>
</dbReference>
<gene>
    <name evidence="7" type="ORF">MUK42_17379</name>
</gene>
<dbReference type="GO" id="GO:0031347">
    <property type="term" value="P:regulation of defense response"/>
    <property type="evidence" value="ECO:0007669"/>
    <property type="project" value="UniProtKB-UniRule"/>
</dbReference>
<dbReference type="Pfam" id="PF06200">
    <property type="entry name" value="tify"/>
    <property type="match status" value="1"/>
</dbReference>
<dbReference type="PROSITE" id="PS51320">
    <property type="entry name" value="TIFY"/>
    <property type="match status" value="1"/>
</dbReference>
<name>A0A9E7HA74_9LILI</name>
<proteinExistence type="inferred from homology"/>
<dbReference type="EMBL" id="CP097510">
    <property type="protein sequence ID" value="URE29700.1"/>
    <property type="molecule type" value="Genomic_DNA"/>
</dbReference>
<comment type="domain">
    <text evidence="4">The jas domain is required for interaction with COI1.</text>
</comment>
<comment type="similarity">
    <text evidence="1 4">Belongs to the TIFY/JAZ family.</text>
</comment>
<keyword evidence="4" id="KW-0539">Nucleus</keyword>
<comment type="subcellular location">
    <subcellularLocation>
        <location evidence="4">Nucleus</location>
    </subcellularLocation>
</comment>
<dbReference type="Pfam" id="PF09425">
    <property type="entry name" value="Jas_motif"/>
    <property type="match status" value="1"/>
</dbReference>
<dbReference type="InterPro" id="IPR010399">
    <property type="entry name" value="Tify_dom"/>
</dbReference>